<dbReference type="SMART" id="SM00304">
    <property type="entry name" value="HAMP"/>
    <property type="match status" value="1"/>
</dbReference>
<dbReference type="CDD" id="cd01948">
    <property type="entry name" value="EAL"/>
    <property type="match status" value="1"/>
</dbReference>
<comment type="caution">
    <text evidence="4">The sequence shown here is derived from an EMBL/GenBank/DDBJ whole genome shotgun (WGS) entry which is preliminary data.</text>
</comment>
<dbReference type="RefSeq" id="WP_382414084.1">
    <property type="nucleotide sequence ID" value="NZ_AP031500.1"/>
</dbReference>
<reference evidence="5" key="1">
    <citation type="journal article" date="2019" name="Int. J. Syst. Evol. Microbiol.">
        <title>The Global Catalogue of Microorganisms (GCM) 10K type strain sequencing project: providing services to taxonomists for standard genome sequencing and annotation.</title>
        <authorList>
            <consortium name="The Broad Institute Genomics Platform"/>
            <consortium name="The Broad Institute Genome Sequencing Center for Infectious Disease"/>
            <person name="Wu L."/>
            <person name="Ma J."/>
        </authorList>
    </citation>
    <scope>NUCLEOTIDE SEQUENCE [LARGE SCALE GENOMIC DNA]</scope>
    <source>
        <strain evidence="5">KCTC 52141</strain>
    </source>
</reference>
<gene>
    <name evidence="4" type="ORF">ACFOEB_02230</name>
</gene>
<evidence type="ECO:0000313" key="5">
    <source>
        <dbReference type="Proteomes" id="UP001595548"/>
    </source>
</evidence>
<feature type="domain" description="HAMP" evidence="2">
    <location>
        <begin position="289"/>
        <end position="341"/>
    </location>
</feature>
<protein>
    <submittedName>
        <fullName evidence="4">Bifunctional diguanylate cyclase/phosphodiesterase</fullName>
    </submittedName>
</protein>
<dbReference type="InterPro" id="IPR029787">
    <property type="entry name" value="Nucleotide_cyclase"/>
</dbReference>
<dbReference type="InterPro" id="IPR050706">
    <property type="entry name" value="Cyclic-di-GMP_PDE-like"/>
</dbReference>
<dbReference type="SMART" id="SM00267">
    <property type="entry name" value="GGDEF"/>
    <property type="match status" value="1"/>
</dbReference>
<dbReference type="Gene3D" id="3.30.70.270">
    <property type="match status" value="1"/>
</dbReference>
<sequence>MMRYRIKLVLILLGMVVLLQASSYIATRTVIRDAVIDDVYRELDRGGSLFSQLMTTRARQLAQSVNVLTDDFGFKQAVASRERATIRSALTNHAARVDADLALVIDLDGKLAASSGELSAERYEMFAELKASLAGGGTRYAPLVIDGTLYQVVFSPINAPVRIGTAGIGFEIDQALSDHLKSLTDLDVSFLLQDEASAHYLSGTLDQAARTKLQELPELIQAQTRNVWRTDDVLYNRVLIADQPQTVIAVLQVPLARALKPFAVLDTQLLTLAISFLVVAGVIALILARNVTEPVKRLAGIARTIAQGNYDSPIAAQGKDEFAELTRAFTSMQSAISERERKIVFQAEHDSLTGLANRSQVFPLLQQAVADADQRGGVALVAVVDIYKFTQINDTLGAETGDQVLQELASRLRLFTGADGRVLRLGSDEFLLLITDTSVDEGIKKIWELRNGSSQPLRIDASDIRAELNVGYAVYPLDGARSELLLRRANLALNHARQSYVGVSGYHSGWDEDHLRRLQLLSDFRPALECGEIALYFQPKITPAASFPVGGEALVRWHHPQLGFVNPEEFINVIESAGQISLLTRWVIEQTIILLARLHSERQHLVISINLSALDLLEDDLCEYVTALLQKYRVGSACLCFEVTESAIMREADKSLGNLERLHQLGALLSIDDYGTGYSSLSQLKKLPVDELKIDKSFVLDLDNNADDKQIVKSTIELSHSLGLKVTAEGVETALSRDWLLANGCDTLQGYYYSKALPGAEFEQWLKRFLLQQDGEVEDEQIHDS</sequence>
<dbReference type="Pfam" id="PF00563">
    <property type="entry name" value="EAL"/>
    <property type="match status" value="1"/>
</dbReference>
<dbReference type="SUPFAM" id="SSF158472">
    <property type="entry name" value="HAMP domain-like"/>
    <property type="match status" value="1"/>
</dbReference>
<evidence type="ECO:0000313" key="4">
    <source>
        <dbReference type="EMBL" id="MFC3154003.1"/>
    </source>
</evidence>
<dbReference type="Pfam" id="PF00672">
    <property type="entry name" value="HAMP"/>
    <property type="match status" value="1"/>
</dbReference>
<evidence type="ECO:0000259" key="2">
    <source>
        <dbReference type="PROSITE" id="PS50885"/>
    </source>
</evidence>
<evidence type="ECO:0000259" key="1">
    <source>
        <dbReference type="PROSITE" id="PS50883"/>
    </source>
</evidence>
<dbReference type="InterPro" id="IPR029150">
    <property type="entry name" value="dCache_3"/>
</dbReference>
<dbReference type="EMBL" id="JBHRTL010000003">
    <property type="protein sequence ID" value="MFC3154003.1"/>
    <property type="molecule type" value="Genomic_DNA"/>
</dbReference>
<name>A0ABV7HMR8_9GAMM</name>
<accession>A0ABV7HMR8</accession>
<dbReference type="Gene3D" id="3.20.20.450">
    <property type="entry name" value="EAL domain"/>
    <property type="match status" value="1"/>
</dbReference>
<dbReference type="Proteomes" id="UP001595548">
    <property type="component" value="Unassembled WGS sequence"/>
</dbReference>
<dbReference type="PANTHER" id="PTHR33121">
    <property type="entry name" value="CYCLIC DI-GMP PHOSPHODIESTERASE PDEF"/>
    <property type="match status" value="1"/>
</dbReference>
<dbReference type="InterPro" id="IPR001633">
    <property type="entry name" value="EAL_dom"/>
</dbReference>
<dbReference type="InterPro" id="IPR003660">
    <property type="entry name" value="HAMP_dom"/>
</dbReference>
<dbReference type="SUPFAM" id="SSF141868">
    <property type="entry name" value="EAL domain-like"/>
    <property type="match status" value="1"/>
</dbReference>
<dbReference type="PROSITE" id="PS50883">
    <property type="entry name" value="EAL"/>
    <property type="match status" value="1"/>
</dbReference>
<organism evidence="4 5">
    <name type="scientific">Gilvimarinus japonicus</name>
    <dbReference type="NCBI Taxonomy" id="1796469"/>
    <lineage>
        <taxon>Bacteria</taxon>
        <taxon>Pseudomonadati</taxon>
        <taxon>Pseudomonadota</taxon>
        <taxon>Gammaproteobacteria</taxon>
        <taxon>Cellvibrionales</taxon>
        <taxon>Cellvibrionaceae</taxon>
        <taxon>Gilvimarinus</taxon>
    </lineage>
</organism>
<dbReference type="SMART" id="SM00052">
    <property type="entry name" value="EAL"/>
    <property type="match status" value="1"/>
</dbReference>
<dbReference type="Pfam" id="PF14827">
    <property type="entry name" value="dCache_3"/>
    <property type="match status" value="1"/>
</dbReference>
<feature type="domain" description="EAL" evidence="1">
    <location>
        <begin position="517"/>
        <end position="770"/>
    </location>
</feature>
<dbReference type="CDD" id="cd01949">
    <property type="entry name" value="GGDEF"/>
    <property type="match status" value="1"/>
</dbReference>
<evidence type="ECO:0000259" key="3">
    <source>
        <dbReference type="PROSITE" id="PS50887"/>
    </source>
</evidence>
<dbReference type="SUPFAM" id="SSF55073">
    <property type="entry name" value="Nucleotide cyclase"/>
    <property type="match status" value="1"/>
</dbReference>
<dbReference type="PROSITE" id="PS50885">
    <property type="entry name" value="HAMP"/>
    <property type="match status" value="1"/>
</dbReference>
<feature type="domain" description="GGDEF" evidence="3">
    <location>
        <begin position="377"/>
        <end position="511"/>
    </location>
</feature>
<keyword evidence="5" id="KW-1185">Reference proteome</keyword>
<dbReference type="PROSITE" id="PS50887">
    <property type="entry name" value="GGDEF"/>
    <property type="match status" value="1"/>
</dbReference>
<dbReference type="InterPro" id="IPR000160">
    <property type="entry name" value="GGDEF_dom"/>
</dbReference>
<dbReference type="InterPro" id="IPR043128">
    <property type="entry name" value="Rev_trsase/Diguanyl_cyclase"/>
</dbReference>
<dbReference type="PANTHER" id="PTHR33121:SF71">
    <property type="entry name" value="OXYGEN SENSOR PROTEIN DOSP"/>
    <property type="match status" value="1"/>
</dbReference>
<proteinExistence type="predicted"/>
<dbReference type="Gene3D" id="6.10.340.10">
    <property type="match status" value="1"/>
</dbReference>
<dbReference type="InterPro" id="IPR035919">
    <property type="entry name" value="EAL_sf"/>
</dbReference>
<dbReference type="NCBIfam" id="TIGR00254">
    <property type="entry name" value="GGDEF"/>
    <property type="match status" value="1"/>
</dbReference>
<dbReference type="CDD" id="cd06225">
    <property type="entry name" value="HAMP"/>
    <property type="match status" value="1"/>
</dbReference>
<dbReference type="Pfam" id="PF00990">
    <property type="entry name" value="GGDEF"/>
    <property type="match status" value="1"/>
</dbReference>